<dbReference type="InParanoid" id="A0A2R5GRF0"/>
<comment type="caution">
    <text evidence="1">The sequence shown here is derived from an EMBL/GenBank/DDBJ whole genome shotgun (WGS) entry which is preliminary data.</text>
</comment>
<gene>
    <name evidence="1" type="ORF">FCC1311_096802</name>
</gene>
<name>A0A2R5GRF0_9STRA</name>
<dbReference type="AlphaFoldDB" id="A0A2R5GRF0"/>
<evidence type="ECO:0000313" key="1">
    <source>
        <dbReference type="EMBL" id="GBG33457.1"/>
    </source>
</evidence>
<proteinExistence type="predicted"/>
<sequence>MEARAWLALVQHGEGDHGEALGRLSWDERATLLANLVSAGARGEIGVAAMLASSGAVDADMLADEAACERLRIVATNRLRKKAARAAALELLARKDAVKSWELAKVALEAGDQEPWEVVLAAVEAASCCLESEVDALHNSDNIADSVEKESRRGNDELLKSSRGSLLARLLIRCNVDCQVAAVAKKATKVVVRFHGDDLAQAFATAQASLELAASRLSEAVGALASPELETQHSLIEAFGALVPDLVRAGVTGKQAEILGRSLENLDETLQELEAEGDINILQSLPSLLSGYLQSQRTVSASFVERPALNEESEAAIQGAQVAAWDHEGVSLEVVPRCESREGCARLAKELQNANNFNIELADGQGQGQMVWPYLRNVLASKKWCESEWIACNAMLCLVQRSSRADLRGESAVGHIIPMVLPVVEHAAPSVCIPGLSSLWRLTEMLTTTEFRWHGELVLDRVQEACTTARDADVLAVALPVLLGALAHMERVGGESRMQHHRAALEALLPCAELATEMPVLALVSGKACAPLVDRLQNPCQDTNPVVDKARETLLMVHGLGVALCVDEPEDLAFTFVMDDHRPE</sequence>
<organism evidence="1 2">
    <name type="scientific">Hondaea fermentalgiana</name>
    <dbReference type="NCBI Taxonomy" id="2315210"/>
    <lineage>
        <taxon>Eukaryota</taxon>
        <taxon>Sar</taxon>
        <taxon>Stramenopiles</taxon>
        <taxon>Bigyra</taxon>
        <taxon>Labyrinthulomycetes</taxon>
        <taxon>Thraustochytrida</taxon>
        <taxon>Thraustochytriidae</taxon>
        <taxon>Hondaea</taxon>
    </lineage>
</organism>
<keyword evidence="2" id="KW-1185">Reference proteome</keyword>
<evidence type="ECO:0000313" key="2">
    <source>
        <dbReference type="Proteomes" id="UP000241890"/>
    </source>
</evidence>
<dbReference type="Proteomes" id="UP000241890">
    <property type="component" value="Unassembled WGS sequence"/>
</dbReference>
<reference evidence="1 2" key="1">
    <citation type="submission" date="2017-12" db="EMBL/GenBank/DDBJ databases">
        <title>Sequencing, de novo assembly and annotation of complete genome of a new Thraustochytrid species, strain FCC1311.</title>
        <authorList>
            <person name="Sedici K."/>
            <person name="Godart F."/>
            <person name="Aiese Cigliano R."/>
            <person name="Sanseverino W."/>
            <person name="Barakat M."/>
            <person name="Ortet P."/>
            <person name="Marechal E."/>
            <person name="Cagnac O."/>
            <person name="Amato A."/>
        </authorList>
    </citation>
    <scope>NUCLEOTIDE SEQUENCE [LARGE SCALE GENOMIC DNA]</scope>
</reference>
<accession>A0A2R5GRF0</accession>
<protein>
    <submittedName>
        <fullName evidence="1">Uncharacterized protein</fullName>
    </submittedName>
</protein>
<dbReference type="EMBL" id="BEYU01000156">
    <property type="protein sequence ID" value="GBG33457.1"/>
    <property type="molecule type" value="Genomic_DNA"/>
</dbReference>